<accession>A0ABD3PAP7</accession>
<evidence type="ECO:0000313" key="3">
    <source>
        <dbReference type="Proteomes" id="UP001516023"/>
    </source>
</evidence>
<feature type="region of interest" description="Disordered" evidence="1">
    <location>
        <begin position="123"/>
        <end position="142"/>
    </location>
</feature>
<keyword evidence="3" id="KW-1185">Reference proteome</keyword>
<dbReference type="Proteomes" id="UP001516023">
    <property type="component" value="Unassembled WGS sequence"/>
</dbReference>
<proteinExistence type="predicted"/>
<dbReference type="AlphaFoldDB" id="A0ABD3PAP7"/>
<gene>
    <name evidence="2" type="ORF">HJC23_012467</name>
</gene>
<name>A0ABD3PAP7_9STRA</name>
<protein>
    <submittedName>
        <fullName evidence="2">Uncharacterized protein</fullName>
    </submittedName>
</protein>
<sequence>MLDSNKNMLAAITVFLARVNGCSSFTHVKFFVRHKATSSAILAQRTILKSSINADNSSCSTMHFDFPTLKSIESELKSALEVARDVDKKYGLCTSPSQQAWSVVDTLYAKMQMFQCSDVDEASSKNEMEEKNGDVKEQQYFF</sequence>
<evidence type="ECO:0000256" key="1">
    <source>
        <dbReference type="SAM" id="MobiDB-lite"/>
    </source>
</evidence>
<comment type="caution">
    <text evidence="2">The sequence shown here is derived from an EMBL/GenBank/DDBJ whole genome shotgun (WGS) entry which is preliminary data.</text>
</comment>
<dbReference type="EMBL" id="JABMIG020000227">
    <property type="protein sequence ID" value="KAL3784864.1"/>
    <property type="molecule type" value="Genomic_DNA"/>
</dbReference>
<evidence type="ECO:0000313" key="2">
    <source>
        <dbReference type="EMBL" id="KAL3784864.1"/>
    </source>
</evidence>
<reference evidence="2 3" key="1">
    <citation type="journal article" date="2020" name="G3 (Bethesda)">
        <title>Improved Reference Genome for Cyclotella cryptica CCMP332, a Model for Cell Wall Morphogenesis, Salinity Adaptation, and Lipid Production in Diatoms (Bacillariophyta).</title>
        <authorList>
            <person name="Roberts W.R."/>
            <person name="Downey K.M."/>
            <person name="Ruck E.C."/>
            <person name="Traller J.C."/>
            <person name="Alverson A.J."/>
        </authorList>
    </citation>
    <scope>NUCLEOTIDE SEQUENCE [LARGE SCALE GENOMIC DNA]</scope>
    <source>
        <strain evidence="2 3">CCMP332</strain>
    </source>
</reference>
<organism evidence="2 3">
    <name type="scientific">Cyclotella cryptica</name>
    <dbReference type="NCBI Taxonomy" id="29204"/>
    <lineage>
        <taxon>Eukaryota</taxon>
        <taxon>Sar</taxon>
        <taxon>Stramenopiles</taxon>
        <taxon>Ochrophyta</taxon>
        <taxon>Bacillariophyta</taxon>
        <taxon>Coscinodiscophyceae</taxon>
        <taxon>Thalassiosirophycidae</taxon>
        <taxon>Stephanodiscales</taxon>
        <taxon>Stephanodiscaceae</taxon>
        <taxon>Cyclotella</taxon>
    </lineage>
</organism>